<dbReference type="PROSITE" id="PS50157">
    <property type="entry name" value="ZINC_FINGER_C2H2_2"/>
    <property type="match status" value="13"/>
</dbReference>
<feature type="domain" description="C2H2-type" evidence="13">
    <location>
        <begin position="843"/>
        <end position="870"/>
    </location>
</feature>
<feature type="domain" description="C2H2-type" evidence="13">
    <location>
        <begin position="730"/>
        <end position="758"/>
    </location>
</feature>
<dbReference type="SUPFAM" id="SSF57667">
    <property type="entry name" value="beta-beta-alpha zinc fingers"/>
    <property type="match status" value="7"/>
</dbReference>
<dbReference type="SMART" id="SM00355">
    <property type="entry name" value="ZnF_C2H2"/>
    <property type="match status" value="16"/>
</dbReference>
<dbReference type="InterPro" id="IPR013087">
    <property type="entry name" value="Znf_C2H2_type"/>
</dbReference>
<feature type="binding site" evidence="11">
    <location>
        <position position="178"/>
    </location>
    <ligand>
        <name>Zn(2+)</name>
        <dbReference type="ChEBI" id="CHEBI:29105"/>
    </ligand>
</feature>
<feature type="domain" description="C2H2-type" evidence="13">
    <location>
        <begin position="700"/>
        <end position="723"/>
    </location>
</feature>
<feature type="binding site" evidence="11">
    <location>
        <position position="135"/>
    </location>
    <ligand>
        <name>Zn(2+)</name>
        <dbReference type="ChEBI" id="CHEBI:29105"/>
    </ligand>
</feature>
<keyword evidence="16" id="KW-1185">Reference proteome</keyword>
<organism evidence="15 16">
    <name type="scientific">Trichogramma brassicae</name>
    <dbReference type="NCBI Taxonomy" id="86971"/>
    <lineage>
        <taxon>Eukaryota</taxon>
        <taxon>Metazoa</taxon>
        <taxon>Ecdysozoa</taxon>
        <taxon>Arthropoda</taxon>
        <taxon>Hexapoda</taxon>
        <taxon>Insecta</taxon>
        <taxon>Pterygota</taxon>
        <taxon>Neoptera</taxon>
        <taxon>Endopterygota</taxon>
        <taxon>Hymenoptera</taxon>
        <taxon>Apocrita</taxon>
        <taxon>Proctotrupomorpha</taxon>
        <taxon>Chalcidoidea</taxon>
        <taxon>Trichogrammatidae</taxon>
        <taxon>Trichogramma</taxon>
    </lineage>
</organism>
<feature type="region of interest" description="Disordered" evidence="12">
    <location>
        <begin position="1"/>
        <end position="31"/>
    </location>
</feature>
<keyword evidence="3" id="KW-0677">Repeat</keyword>
<dbReference type="GO" id="GO:0008270">
    <property type="term" value="F:zinc ion binding"/>
    <property type="evidence" value="ECO:0007669"/>
    <property type="project" value="UniProtKB-UniRule"/>
</dbReference>
<evidence type="ECO:0000256" key="10">
    <source>
        <dbReference type="PROSITE-ProRule" id="PRU00042"/>
    </source>
</evidence>
<feature type="compositionally biased region" description="Polar residues" evidence="12">
    <location>
        <begin position="263"/>
        <end position="273"/>
    </location>
</feature>
<evidence type="ECO:0000313" key="15">
    <source>
        <dbReference type="EMBL" id="CAB0043992.1"/>
    </source>
</evidence>
<evidence type="ECO:0000256" key="12">
    <source>
        <dbReference type="SAM" id="MobiDB-lite"/>
    </source>
</evidence>
<feature type="domain" description="C2H2-type" evidence="13">
    <location>
        <begin position="1037"/>
        <end position="1065"/>
    </location>
</feature>
<feature type="domain" description="ZAD" evidence="14">
    <location>
        <begin position="133"/>
        <end position="205"/>
    </location>
</feature>
<dbReference type="InterPro" id="IPR050752">
    <property type="entry name" value="C2H2-ZF_domain"/>
</dbReference>
<dbReference type="PROSITE" id="PS51915">
    <property type="entry name" value="ZAD"/>
    <property type="match status" value="1"/>
</dbReference>
<keyword evidence="2 11" id="KW-0479">Metal-binding</keyword>
<keyword evidence="7" id="KW-0238">DNA-binding</keyword>
<gene>
    <name evidence="15" type="ORF">TBRA_LOCUS15580</name>
</gene>
<evidence type="ECO:0000256" key="4">
    <source>
        <dbReference type="ARBA" id="ARBA00022771"/>
    </source>
</evidence>
<dbReference type="FunFam" id="3.30.160.60:FF:000688">
    <property type="entry name" value="zinc finger protein 197 isoform X1"/>
    <property type="match status" value="1"/>
</dbReference>
<feature type="domain" description="C2H2-type" evidence="13">
    <location>
        <begin position="759"/>
        <end position="787"/>
    </location>
</feature>
<dbReference type="InterPro" id="IPR036236">
    <property type="entry name" value="Znf_C2H2_sf"/>
</dbReference>
<feature type="region of interest" description="Disordered" evidence="12">
    <location>
        <begin position="399"/>
        <end position="432"/>
    </location>
</feature>
<protein>
    <recommendedName>
        <fullName evidence="17">Protein krueppel</fullName>
    </recommendedName>
</protein>
<feature type="region of interest" description="Disordered" evidence="12">
    <location>
        <begin position="1126"/>
        <end position="1163"/>
    </location>
</feature>
<dbReference type="EMBL" id="CADCXV010001372">
    <property type="protein sequence ID" value="CAB0043992.1"/>
    <property type="molecule type" value="Genomic_DNA"/>
</dbReference>
<feature type="domain" description="C2H2-type" evidence="13">
    <location>
        <begin position="905"/>
        <end position="933"/>
    </location>
</feature>
<dbReference type="GO" id="GO:0030674">
    <property type="term" value="F:protein-macromolecule adaptor activity"/>
    <property type="evidence" value="ECO:0007669"/>
    <property type="project" value="UniProtKB-ARBA"/>
</dbReference>
<name>A0A6H5J3M5_9HYME</name>
<evidence type="ECO:0000256" key="3">
    <source>
        <dbReference type="ARBA" id="ARBA00022737"/>
    </source>
</evidence>
<dbReference type="GO" id="GO:0000978">
    <property type="term" value="F:RNA polymerase II cis-regulatory region sequence-specific DNA binding"/>
    <property type="evidence" value="ECO:0007669"/>
    <property type="project" value="TreeGrafter"/>
</dbReference>
<feature type="domain" description="C2H2-type" evidence="13">
    <location>
        <begin position="815"/>
        <end position="842"/>
    </location>
</feature>
<feature type="region of interest" description="Disordered" evidence="12">
    <location>
        <begin position="252"/>
        <end position="275"/>
    </location>
</feature>
<dbReference type="Gene3D" id="3.30.160.60">
    <property type="entry name" value="Classic Zinc Finger"/>
    <property type="match status" value="10"/>
</dbReference>
<keyword evidence="9" id="KW-0539">Nucleus</keyword>
<feature type="domain" description="C2H2-type" evidence="13">
    <location>
        <begin position="617"/>
        <end position="639"/>
    </location>
</feature>
<feature type="compositionally biased region" description="Acidic residues" evidence="12">
    <location>
        <begin position="252"/>
        <end position="262"/>
    </location>
</feature>
<accession>A0A6H5J3M5</accession>
<keyword evidence="8" id="KW-0804">Transcription</keyword>
<feature type="compositionally biased region" description="Basic residues" evidence="12">
    <location>
        <begin position="19"/>
        <end position="31"/>
    </location>
</feature>
<keyword evidence="5 11" id="KW-0862">Zinc</keyword>
<dbReference type="SUPFAM" id="SSF57716">
    <property type="entry name" value="Glucocorticoid receptor-like (DNA-binding domain)"/>
    <property type="match status" value="1"/>
</dbReference>
<sequence length="1295" mass="149283">MSENKCKDGKSAKFSSPSKVKKKAIMSPKKKNSPKLFKFQNIKDELTIEANQEISNHNIFKNELILSDEEQSDNHMMDSKMSNDLEYIGLEIKNLNDLKKVTPQIKLSSSKMSSPSTLSSSYILNDSQKKLHNYCRTCAELKFPLIDIFSDEGTEMQLNEQLQYFEEIDEFSLTTKMCIECIKNLETSYKFLMQIKNAEVKLQSIWESCPESQVNELEEDYSEHYLNEENESSESFFDQTDTFEESNENITYDECEPDDSNDIDQSLQSNYDNSETENCEYNFDESQTTDDNEINIKNESEKIFDNEKSNYMKNTIPPSQIFSDVKENVEKDVSFANADNGNEKNKLILALKDMKIPKLNFDDVINVEEGENGIMYVTTKGSKPNELLLLKVKKMEKLTKKDEKGKKSSKSHSQNKAQHLRPSNLPENNIDDEIEKYKRKRVEILGEGADMIVEEEPSEVIDNRGFAGNLGDTGCTENTKTIKEECEDADDPLFQAASTSTSSSTSTIAVSKSSSSMDELRERYNAIRKQNDFFERELSTEFKDRLKRILRQKNEYIEDFVKYLNQRKIVASRLKTEDIILLYEKKNNVKIDRSAIEDEGPPEEVPEEKLDEDKEAYDCDFCFKFFYSVDMLHEHSKIHDVRIQYLCGDCGVEFSTGKARREHNATCVQKLICKGCGELQESKGKKRQHEQRHCDESYGQLCDTCGEKFKHQGTLDQHIKVKHMDLGKVHKCPECSKEFTFKTKMTFHMKTVHTTVRAFLCEDCGKDFKNPASLRHHKVRKHLEPNSRKECKICKKMIPAYGMSKHMHTHKAYTIACPRCDKMFKNTSTLKQHLRIHEDQRPYKCNDCGVGFNRRDGLRLHMRVHQKSNSRGLRECICQVCGQKFPNHSTLVIHRNRTHKDGRTFTCHLCNRSMISQRSLDYHLSSIHNEVLPERPEKEESAVDTETKRVACLKCNKTFKTETILRTHVKNSHTEKKPQKCPDCDVIFTSDVRLKHHMMVEHERLEGTQKCPFCPKRFVNQLRLKTHMIAHSEERPFACDQCDFMLKTRIQLIKHKQNRHSDERPLQCRYCAWRCKQVSALVCHERTHTNERPYSCSVCKQRFKYLGDKNKHERRHESLGGSGFKRIAIGKSGSGGGGGVEKTEDQSGFDSDADAAETHDEKQDGTVYNLNDEIDTFDESRIIKFETGEIVAESEATFEPMYVEEAEHDNHSGTVVVGFEDATVYTEEVTTVPMETEIITNDMIDQQILQPGTVVHLQQQDSNGKIQVIPVMLSLPDLGDPGEVSLTATSIMYKE</sequence>
<dbReference type="SMART" id="SM00868">
    <property type="entry name" value="zf-AD"/>
    <property type="match status" value="1"/>
</dbReference>
<evidence type="ECO:0000256" key="5">
    <source>
        <dbReference type="ARBA" id="ARBA00022833"/>
    </source>
</evidence>
<evidence type="ECO:0000256" key="2">
    <source>
        <dbReference type="ARBA" id="ARBA00022723"/>
    </source>
</evidence>
<feature type="domain" description="C2H2-type" evidence="13">
    <location>
        <begin position="1009"/>
        <end position="1036"/>
    </location>
</feature>
<evidence type="ECO:0000256" key="11">
    <source>
        <dbReference type="PROSITE-ProRule" id="PRU01263"/>
    </source>
</evidence>
<keyword evidence="6" id="KW-0805">Transcription regulation</keyword>
<dbReference type="InterPro" id="IPR012934">
    <property type="entry name" value="Znf_AD"/>
</dbReference>
<dbReference type="GO" id="GO:0000981">
    <property type="term" value="F:DNA-binding transcription factor activity, RNA polymerase II-specific"/>
    <property type="evidence" value="ECO:0007669"/>
    <property type="project" value="TreeGrafter"/>
</dbReference>
<feature type="domain" description="C2H2-type" evidence="13">
    <location>
        <begin position="1094"/>
        <end position="1116"/>
    </location>
</feature>
<dbReference type="PANTHER" id="PTHR24384:SF189">
    <property type="entry name" value="C2H2-TYPE DOMAIN-CONTAINING PROTEIN-RELATED"/>
    <property type="match status" value="1"/>
</dbReference>
<evidence type="ECO:0000256" key="7">
    <source>
        <dbReference type="ARBA" id="ARBA00023125"/>
    </source>
</evidence>
<keyword evidence="4 10" id="KW-0863">Zinc-finger</keyword>
<proteinExistence type="predicted"/>
<dbReference type="OrthoDB" id="6077919at2759"/>
<evidence type="ECO:0000256" key="9">
    <source>
        <dbReference type="ARBA" id="ARBA00023242"/>
    </source>
</evidence>
<evidence type="ECO:0000259" key="13">
    <source>
        <dbReference type="PROSITE" id="PS50157"/>
    </source>
</evidence>
<feature type="binding site" evidence="11">
    <location>
        <position position="181"/>
    </location>
    <ligand>
        <name>Zn(2+)</name>
        <dbReference type="ChEBI" id="CHEBI:29105"/>
    </ligand>
</feature>
<feature type="domain" description="C2H2-type" evidence="13">
    <location>
        <begin position="1066"/>
        <end position="1093"/>
    </location>
</feature>
<evidence type="ECO:0000256" key="6">
    <source>
        <dbReference type="ARBA" id="ARBA00023015"/>
    </source>
</evidence>
<dbReference type="Pfam" id="PF00096">
    <property type="entry name" value="zf-C2H2"/>
    <property type="match status" value="3"/>
</dbReference>
<reference evidence="15 16" key="1">
    <citation type="submission" date="2020-02" db="EMBL/GenBank/DDBJ databases">
        <authorList>
            <person name="Ferguson B K."/>
        </authorList>
    </citation>
    <scope>NUCLEOTIDE SEQUENCE [LARGE SCALE GENOMIC DNA]</scope>
</reference>
<dbReference type="PANTHER" id="PTHR24384">
    <property type="entry name" value="FINGER PUTATIVE TRANSCRIPTION FACTOR FAMILY-RELATED"/>
    <property type="match status" value="1"/>
</dbReference>
<evidence type="ECO:0000256" key="8">
    <source>
        <dbReference type="ARBA" id="ARBA00023163"/>
    </source>
</evidence>
<evidence type="ECO:0000256" key="1">
    <source>
        <dbReference type="ARBA" id="ARBA00004123"/>
    </source>
</evidence>
<comment type="subcellular location">
    <subcellularLocation>
        <location evidence="1">Nucleus</location>
    </subcellularLocation>
</comment>
<evidence type="ECO:0000313" key="16">
    <source>
        <dbReference type="Proteomes" id="UP000479190"/>
    </source>
</evidence>
<dbReference type="PROSITE" id="PS00028">
    <property type="entry name" value="ZINC_FINGER_C2H2_1"/>
    <property type="match status" value="14"/>
</dbReference>
<feature type="domain" description="C2H2-type" evidence="13">
    <location>
        <begin position="950"/>
        <end position="978"/>
    </location>
</feature>
<dbReference type="Proteomes" id="UP000479190">
    <property type="component" value="Unassembled WGS sequence"/>
</dbReference>
<evidence type="ECO:0008006" key="17">
    <source>
        <dbReference type="Google" id="ProtNLM"/>
    </source>
</evidence>
<dbReference type="Pfam" id="PF12874">
    <property type="entry name" value="zf-met"/>
    <property type="match status" value="1"/>
</dbReference>
<feature type="domain" description="C2H2-type" evidence="13">
    <location>
        <begin position="876"/>
        <end position="904"/>
    </location>
</feature>
<feature type="binding site" evidence="11">
    <location>
        <position position="138"/>
    </location>
    <ligand>
        <name>Zn(2+)</name>
        <dbReference type="ChEBI" id="CHEBI:29105"/>
    </ligand>
</feature>
<evidence type="ECO:0000259" key="14">
    <source>
        <dbReference type="PROSITE" id="PS51915"/>
    </source>
</evidence>
<dbReference type="GO" id="GO:0005634">
    <property type="term" value="C:nucleus"/>
    <property type="evidence" value="ECO:0007669"/>
    <property type="project" value="UniProtKB-SubCell"/>
</dbReference>
<feature type="compositionally biased region" description="Basic and acidic residues" evidence="12">
    <location>
        <begin position="1"/>
        <end position="11"/>
    </location>
</feature>